<feature type="transmembrane region" description="Helical" evidence="1">
    <location>
        <begin position="6"/>
        <end position="30"/>
    </location>
</feature>
<keyword evidence="1" id="KW-0812">Transmembrane</keyword>
<evidence type="ECO:0000313" key="4">
    <source>
        <dbReference type="Proteomes" id="UP000051155"/>
    </source>
</evidence>
<dbReference type="Pfam" id="PF13518">
    <property type="entry name" value="HTH_28"/>
    <property type="match status" value="1"/>
</dbReference>
<evidence type="ECO:0000259" key="2">
    <source>
        <dbReference type="Pfam" id="PF13518"/>
    </source>
</evidence>
<dbReference type="InterPro" id="IPR010921">
    <property type="entry name" value="Trp_repressor/repl_initiator"/>
</dbReference>
<comment type="caution">
    <text evidence="3">The sequence shown here is derived from an EMBL/GenBank/DDBJ whole genome shotgun (WGS) entry which is preliminary data.</text>
</comment>
<dbReference type="EMBL" id="AZEG01000044">
    <property type="protein sequence ID" value="KRL33815.1"/>
    <property type="molecule type" value="Genomic_DNA"/>
</dbReference>
<dbReference type="STRING" id="1423812.FD20_GL001810"/>
<evidence type="ECO:0000256" key="1">
    <source>
        <dbReference type="SAM" id="Phobius"/>
    </source>
</evidence>
<reference evidence="3 4" key="1">
    <citation type="journal article" date="2015" name="Genome Announc.">
        <title>Expanding the biotechnology potential of lactobacilli through comparative genomics of 213 strains and associated genera.</title>
        <authorList>
            <person name="Sun Z."/>
            <person name="Harris H.M."/>
            <person name="McCann A."/>
            <person name="Guo C."/>
            <person name="Argimon S."/>
            <person name="Zhang W."/>
            <person name="Yang X."/>
            <person name="Jeffery I.B."/>
            <person name="Cooney J.C."/>
            <person name="Kagawa T.F."/>
            <person name="Liu W."/>
            <person name="Song Y."/>
            <person name="Salvetti E."/>
            <person name="Wrobel A."/>
            <person name="Rasinkangas P."/>
            <person name="Parkhill J."/>
            <person name="Rea M.C."/>
            <person name="O'Sullivan O."/>
            <person name="Ritari J."/>
            <person name="Douillard F.P."/>
            <person name="Paul Ross R."/>
            <person name="Yang R."/>
            <person name="Briner A.E."/>
            <person name="Felis G.E."/>
            <person name="de Vos W.M."/>
            <person name="Barrangou R."/>
            <person name="Klaenhammer T.R."/>
            <person name="Caufield P.W."/>
            <person name="Cui Y."/>
            <person name="Zhang H."/>
            <person name="O'Toole P.W."/>
        </authorList>
    </citation>
    <scope>NUCLEOTIDE SEQUENCE [LARGE SCALE GENOMIC DNA]</scope>
    <source>
        <strain evidence="3 4">DSM 19971</strain>
    </source>
</reference>
<feature type="domain" description="Insertion element IS150 protein InsJ-like helix-turn-helix" evidence="2">
    <location>
        <begin position="97"/>
        <end position="148"/>
    </location>
</feature>
<dbReference type="PATRIC" id="fig|1423812.3.peg.1926"/>
<dbReference type="Proteomes" id="UP000051155">
    <property type="component" value="Unassembled WGS sequence"/>
</dbReference>
<name>A0A0R1PMU0_9LACO</name>
<accession>A0A0R1PMU0</accession>
<dbReference type="AlphaFoldDB" id="A0A0R1PMU0"/>
<proteinExistence type="predicted"/>
<keyword evidence="4" id="KW-1185">Reference proteome</keyword>
<gene>
    <name evidence="3" type="ORF">FD20_GL001810</name>
</gene>
<evidence type="ECO:0000313" key="3">
    <source>
        <dbReference type="EMBL" id="KRL33815.1"/>
    </source>
</evidence>
<dbReference type="GO" id="GO:0043565">
    <property type="term" value="F:sequence-specific DNA binding"/>
    <property type="evidence" value="ECO:0007669"/>
    <property type="project" value="InterPro"/>
</dbReference>
<dbReference type="InterPro" id="IPR009057">
    <property type="entry name" value="Homeodomain-like_sf"/>
</dbReference>
<keyword evidence="1" id="KW-0472">Membrane</keyword>
<sequence>MLRHYLILQFTSLIILNQSLYLTCTLFILGPLQTKRSAVKAYLSGTLSGQAILNRYQIRSLSQLHQWIVRYNSGQLSVAYATRKRARKVGRKVTFEEKRKITQWTIDHEYNYQAAAEKFNVSYQRVYSWVRKYQRTHDWESLQDNRGRHKGKTPTNEVERLRQEVRQLKAKAKEREVQIAFAKKLVEIHNREVERPDDIKRFRK</sequence>
<dbReference type="InterPro" id="IPR055247">
    <property type="entry name" value="InsJ-like_HTH"/>
</dbReference>
<keyword evidence="1" id="KW-1133">Transmembrane helix</keyword>
<organism evidence="3 4">
    <name type="scientific">Liquorilactobacillus uvarum DSM 19971</name>
    <dbReference type="NCBI Taxonomy" id="1423812"/>
    <lineage>
        <taxon>Bacteria</taxon>
        <taxon>Bacillati</taxon>
        <taxon>Bacillota</taxon>
        <taxon>Bacilli</taxon>
        <taxon>Lactobacillales</taxon>
        <taxon>Lactobacillaceae</taxon>
        <taxon>Liquorilactobacillus</taxon>
    </lineage>
</organism>
<dbReference type="SUPFAM" id="SSF46689">
    <property type="entry name" value="Homeodomain-like"/>
    <property type="match status" value="1"/>
</dbReference>
<protein>
    <submittedName>
        <fullName evidence="3">Transposase</fullName>
    </submittedName>
</protein>
<dbReference type="SUPFAM" id="SSF48295">
    <property type="entry name" value="TrpR-like"/>
    <property type="match status" value="1"/>
</dbReference>